<dbReference type="InterPro" id="IPR032272">
    <property type="entry name" value="DUF4834"/>
</dbReference>
<dbReference type="AlphaFoldDB" id="A0A412GFE3"/>
<dbReference type="RefSeq" id="WP_118484980.1">
    <property type="nucleotide sequence ID" value="NZ_CAUBDS010000040.1"/>
</dbReference>
<gene>
    <name evidence="3" type="ORF">DWY20_11455</name>
</gene>
<sequence>MFHILGFLFFFILIILVIGLALISKVIRTILGIGRRMTTGNASSSTNTSSRNSQYNSSSSSESNSQRQSNETTSGRKKIFGSDEGEYIDFEEVKE</sequence>
<reference evidence="3 4" key="1">
    <citation type="submission" date="2018-08" db="EMBL/GenBank/DDBJ databases">
        <title>A genome reference for cultivated species of the human gut microbiota.</title>
        <authorList>
            <person name="Zou Y."/>
            <person name="Xue W."/>
            <person name="Luo G."/>
        </authorList>
    </citation>
    <scope>NUCLEOTIDE SEQUENCE [LARGE SCALE GENOMIC DNA]</scope>
    <source>
        <strain evidence="3 4">AF24-2</strain>
    </source>
</reference>
<proteinExistence type="predicted"/>
<evidence type="ECO:0000256" key="2">
    <source>
        <dbReference type="SAM" id="Phobius"/>
    </source>
</evidence>
<protein>
    <submittedName>
        <fullName evidence="3">DUF4834 family protein</fullName>
    </submittedName>
</protein>
<evidence type="ECO:0000313" key="4">
    <source>
        <dbReference type="Proteomes" id="UP000285864"/>
    </source>
</evidence>
<dbReference type="Proteomes" id="UP000285864">
    <property type="component" value="Unassembled WGS sequence"/>
</dbReference>
<feature type="compositionally biased region" description="Low complexity" evidence="1">
    <location>
        <begin position="43"/>
        <end position="72"/>
    </location>
</feature>
<name>A0A412GFE3_9BACT</name>
<keyword evidence="2" id="KW-0812">Transmembrane</keyword>
<keyword evidence="2" id="KW-1133">Transmembrane helix</keyword>
<keyword evidence="2" id="KW-0472">Membrane</keyword>
<feature type="transmembrane region" description="Helical" evidence="2">
    <location>
        <begin position="6"/>
        <end position="27"/>
    </location>
</feature>
<organism evidence="3 4">
    <name type="scientific">Phocaeicola coprocola</name>
    <dbReference type="NCBI Taxonomy" id="310298"/>
    <lineage>
        <taxon>Bacteria</taxon>
        <taxon>Pseudomonadati</taxon>
        <taxon>Bacteroidota</taxon>
        <taxon>Bacteroidia</taxon>
        <taxon>Bacteroidales</taxon>
        <taxon>Bacteroidaceae</taxon>
        <taxon>Phocaeicola</taxon>
    </lineage>
</organism>
<feature type="region of interest" description="Disordered" evidence="1">
    <location>
        <begin position="37"/>
        <end position="95"/>
    </location>
</feature>
<dbReference type="EMBL" id="QRUU01000055">
    <property type="protein sequence ID" value="RGR93500.1"/>
    <property type="molecule type" value="Genomic_DNA"/>
</dbReference>
<feature type="compositionally biased region" description="Acidic residues" evidence="1">
    <location>
        <begin position="83"/>
        <end position="95"/>
    </location>
</feature>
<dbReference type="Pfam" id="PF16118">
    <property type="entry name" value="DUF4834"/>
    <property type="match status" value="1"/>
</dbReference>
<accession>A0A412GFE3</accession>
<evidence type="ECO:0000313" key="3">
    <source>
        <dbReference type="EMBL" id="RGR93500.1"/>
    </source>
</evidence>
<comment type="caution">
    <text evidence="3">The sequence shown here is derived from an EMBL/GenBank/DDBJ whole genome shotgun (WGS) entry which is preliminary data.</text>
</comment>
<evidence type="ECO:0000256" key="1">
    <source>
        <dbReference type="SAM" id="MobiDB-lite"/>
    </source>
</evidence>
<keyword evidence="4" id="KW-1185">Reference proteome</keyword>